<evidence type="ECO:0000256" key="4">
    <source>
        <dbReference type="ARBA" id="ARBA00022614"/>
    </source>
</evidence>
<keyword evidence="10" id="KW-0675">Receptor</keyword>
<evidence type="ECO:0000256" key="7">
    <source>
        <dbReference type="ARBA" id="ARBA00022737"/>
    </source>
</evidence>
<dbReference type="PANTHER" id="PTHR48063:SF98">
    <property type="entry name" value="LRR RECEPTOR-LIKE SERINE_THREONINE-PROTEIN KINASE FLS2"/>
    <property type="match status" value="1"/>
</dbReference>
<comment type="similarity">
    <text evidence="2">Belongs to the RLP family.</text>
</comment>
<dbReference type="Pfam" id="PF00560">
    <property type="entry name" value="LRR_1"/>
    <property type="match status" value="4"/>
</dbReference>
<keyword evidence="6" id="KW-0732">Signal</keyword>
<keyword evidence="4" id="KW-0433">Leucine-rich repeat</keyword>
<keyword evidence="9 12" id="KW-0472">Membrane</keyword>
<comment type="subcellular location">
    <subcellularLocation>
        <location evidence="1">Cell membrane</location>
        <topology evidence="1">Single-pass type I membrane protein</topology>
    </subcellularLocation>
</comment>
<keyword evidence="7" id="KW-0677">Repeat</keyword>
<evidence type="ECO:0000256" key="6">
    <source>
        <dbReference type="ARBA" id="ARBA00022729"/>
    </source>
</evidence>
<dbReference type="EMBL" id="OIVN01002150">
    <property type="protein sequence ID" value="SPD01019.1"/>
    <property type="molecule type" value="Genomic_DNA"/>
</dbReference>
<dbReference type="Gene3D" id="3.80.10.10">
    <property type="entry name" value="Ribonuclease Inhibitor"/>
    <property type="match status" value="1"/>
</dbReference>
<keyword evidence="8 12" id="KW-1133">Transmembrane helix</keyword>
<keyword evidence="11" id="KW-0325">Glycoprotein</keyword>
<gene>
    <name evidence="13" type="ORF">FSB_LOCUS28901</name>
</gene>
<evidence type="ECO:0000256" key="2">
    <source>
        <dbReference type="ARBA" id="ARBA00009592"/>
    </source>
</evidence>
<protein>
    <recommendedName>
        <fullName evidence="14">Leucine-rich repeat-containing N-terminal plant-type domain-containing protein</fullName>
    </recommendedName>
</protein>
<keyword evidence="3" id="KW-1003">Cell membrane</keyword>
<dbReference type="InterPro" id="IPR001611">
    <property type="entry name" value="Leu-rich_rpt"/>
</dbReference>
<feature type="transmembrane region" description="Helical" evidence="12">
    <location>
        <begin position="252"/>
        <end position="274"/>
    </location>
</feature>
<reference evidence="13" key="1">
    <citation type="submission" date="2018-02" db="EMBL/GenBank/DDBJ databases">
        <authorList>
            <person name="Cohen D.B."/>
            <person name="Kent A.D."/>
        </authorList>
    </citation>
    <scope>NUCLEOTIDE SEQUENCE</scope>
</reference>
<dbReference type="AlphaFoldDB" id="A0A2N9GNM9"/>
<evidence type="ECO:0000256" key="3">
    <source>
        <dbReference type="ARBA" id="ARBA00022475"/>
    </source>
</evidence>
<evidence type="ECO:0000256" key="8">
    <source>
        <dbReference type="ARBA" id="ARBA00022989"/>
    </source>
</evidence>
<evidence type="ECO:0000256" key="11">
    <source>
        <dbReference type="ARBA" id="ARBA00023180"/>
    </source>
</evidence>
<proteinExistence type="inferred from homology"/>
<dbReference type="SUPFAM" id="SSF52058">
    <property type="entry name" value="L domain-like"/>
    <property type="match status" value="1"/>
</dbReference>
<dbReference type="SMART" id="SM00369">
    <property type="entry name" value="LRR_TYP"/>
    <property type="match status" value="3"/>
</dbReference>
<dbReference type="PRINTS" id="PR00019">
    <property type="entry name" value="LEURICHRPT"/>
</dbReference>
<evidence type="ECO:0000256" key="12">
    <source>
        <dbReference type="SAM" id="Phobius"/>
    </source>
</evidence>
<sequence>MNEPKNMELLNLGKNLLSGKIHGCWTKWQNLRALNLGNNNFTGNIPASMGSLTILKSLHLHSNKLSCKLPSSLKSCKELVIIDLSENEFVGSVPSWIGHRLLSLVILNLRSNNFHGHIPKELCALTSLQILDLSHNKLSGSIPRCVKNFTAMATKNNPFQGSYSYTTTSMYGESLPLESTLLVIKGTVNEYSTILHLVKSIDFSKNSLSGEIPEEVTSLQGLQSLNFSYNLLIGSIPENIGSKDTGGLEVDWFYVSMALGFVVGFWGVCGPLLLNKQWRIMYFQFLDHMGYKLKGVLSFQYCECKGLISSQWRKLKLAASKVCGSDSYSRQVRWRLASSRHIEDSAGNKGWNIPMTVFDSEVLTVGLVYLPFAFDDICPVIYSI</sequence>
<evidence type="ECO:0008006" key="14">
    <source>
        <dbReference type="Google" id="ProtNLM"/>
    </source>
</evidence>
<evidence type="ECO:0000256" key="9">
    <source>
        <dbReference type="ARBA" id="ARBA00023136"/>
    </source>
</evidence>
<dbReference type="InterPro" id="IPR046956">
    <property type="entry name" value="RLP23-like"/>
</dbReference>
<dbReference type="InterPro" id="IPR032675">
    <property type="entry name" value="LRR_dom_sf"/>
</dbReference>
<accession>A0A2N9GNM9</accession>
<evidence type="ECO:0000256" key="5">
    <source>
        <dbReference type="ARBA" id="ARBA00022692"/>
    </source>
</evidence>
<name>A0A2N9GNM9_FAGSY</name>
<organism evidence="13">
    <name type="scientific">Fagus sylvatica</name>
    <name type="common">Beechnut</name>
    <dbReference type="NCBI Taxonomy" id="28930"/>
    <lineage>
        <taxon>Eukaryota</taxon>
        <taxon>Viridiplantae</taxon>
        <taxon>Streptophyta</taxon>
        <taxon>Embryophyta</taxon>
        <taxon>Tracheophyta</taxon>
        <taxon>Spermatophyta</taxon>
        <taxon>Magnoliopsida</taxon>
        <taxon>eudicotyledons</taxon>
        <taxon>Gunneridae</taxon>
        <taxon>Pentapetalae</taxon>
        <taxon>rosids</taxon>
        <taxon>fabids</taxon>
        <taxon>Fagales</taxon>
        <taxon>Fagaceae</taxon>
        <taxon>Fagus</taxon>
    </lineage>
</organism>
<keyword evidence="5 12" id="KW-0812">Transmembrane</keyword>
<dbReference type="Pfam" id="PF13855">
    <property type="entry name" value="LRR_8"/>
    <property type="match status" value="1"/>
</dbReference>
<dbReference type="InterPro" id="IPR003591">
    <property type="entry name" value="Leu-rich_rpt_typical-subtyp"/>
</dbReference>
<evidence type="ECO:0000256" key="1">
    <source>
        <dbReference type="ARBA" id="ARBA00004251"/>
    </source>
</evidence>
<evidence type="ECO:0000256" key="10">
    <source>
        <dbReference type="ARBA" id="ARBA00023170"/>
    </source>
</evidence>
<dbReference type="FunFam" id="3.80.10.10:FF:000383">
    <property type="entry name" value="Leucine-rich repeat receptor protein kinase EMS1"/>
    <property type="match status" value="1"/>
</dbReference>
<dbReference type="GO" id="GO:0005886">
    <property type="term" value="C:plasma membrane"/>
    <property type="evidence" value="ECO:0007669"/>
    <property type="project" value="UniProtKB-SubCell"/>
</dbReference>
<dbReference type="PANTHER" id="PTHR48063">
    <property type="entry name" value="LRR RECEPTOR-LIKE KINASE"/>
    <property type="match status" value="1"/>
</dbReference>
<evidence type="ECO:0000313" key="13">
    <source>
        <dbReference type="EMBL" id="SPD01019.1"/>
    </source>
</evidence>